<gene>
    <name evidence="1" type="ORF">HPB51_012692</name>
</gene>
<proteinExistence type="predicted"/>
<sequence>MASPASPAAPVTLTPTVKREKYKAEYLAGKPPYLRWPDAEKFALTRNIDPFNASEEWFDNFKKRYRLVEESGDKQDGRYVSNMPADVPFSDNLAIDSHVIVAGPVTDSDIIAEILEDSKGLTKT</sequence>
<accession>A0A9J6D587</accession>
<comment type="caution">
    <text evidence="1">The sequence shown here is derived from an EMBL/GenBank/DDBJ whole genome shotgun (WGS) entry which is preliminary data.</text>
</comment>
<reference evidence="1" key="1">
    <citation type="journal article" date="2020" name="Cell">
        <title>Large-Scale Comparative Analyses of Tick Genomes Elucidate Their Genetic Diversity and Vector Capacities.</title>
        <authorList>
            <consortium name="Tick Genome and Microbiome Consortium (TIGMIC)"/>
            <person name="Jia N."/>
            <person name="Wang J."/>
            <person name="Shi W."/>
            <person name="Du L."/>
            <person name="Sun Y."/>
            <person name="Zhan W."/>
            <person name="Jiang J.F."/>
            <person name="Wang Q."/>
            <person name="Zhang B."/>
            <person name="Ji P."/>
            <person name="Bell-Sakyi L."/>
            <person name="Cui X.M."/>
            <person name="Yuan T.T."/>
            <person name="Jiang B.G."/>
            <person name="Yang W.F."/>
            <person name="Lam T.T."/>
            <person name="Chang Q.C."/>
            <person name="Ding S.J."/>
            <person name="Wang X.J."/>
            <person name="Zhu J.G."/>
            <person name="Ruan X.D."/>
            <person name="Zhao L."/>
            <person name="Wei J.T."/>
            <person name="Ye R.Z."/>
            <person name="Que T.C."/>
            <person name="Du C.H."/>
            <person name="Zhou Y.H."/>
            <person name="Cheng J.X."/>
            <person name="Dai P.F."/>
            <person name="Guo W.B."/>
            <person name="Han X.H."/>
            <person name="Huang E.J."/>
            <person name="Li L.F."/>
            <person name="Wei W."/>
            <person name="Gao Y.C."/>
            <person name="Liu J.Z."/>
            <person name="Shao H.Z."/>
            <person name="Wang X."/>
            <person name="Wang C.C."/>
            <person name="Yang T.C."/>
            <person name="Huo Q.B."/>
            <person name="Li W."/>
            <person name="Chen H.Y."/>
            <person name="Chen S.E."/>
            <person name="Zhou L.G."/>
            <person name="Ni X.B."/>
            <person name="Tian J.H."/>
            <person name="Sheng Y."/>
            <person name="Liu T."/>
            <person name="Pan Y.S."/>
            <person name="Xia L.Y."/>
            <person name="Li J."/>
            <person name="Zhao F."/>
            <person name="Cao W.C."/>
        </authorList>
    </citation>
    <scope>NUCLEOTIDE SEQUENCE</scope>
    <source>
        <strain evidence="1">Rmic-2018</strain>
    </source>
</reference>
<organism evidence="1 2">
    <name type="scientific">Rhipicephalus microplus</name>
    <name type="common">Cattle tick</name>
    <name type="synonym">Boophilus microplus</name>
    <dbReference type="NCBI Taxonomy" id="6941"/>
    <lineage>
        <taxon>Eukaryota</taxon>
        <taxon>Metazoa</taxon>
        <taxon>Ecdysozoa</taxon>
        <taxon>Arthropoda</taxon>
        <taxon>Chelicerata</taxon>
        <taxon>Arachnida</taxon>
        <taxon>Acari</taxon>
        <taxon>Parasitiformes</taxon>
        <taxon>Ixodida</taxon>
        <taxon>Ixodoidea</taxon>
        <taxon>Ixodidae</taxon>
        <taxon>Rhipicephalinae</taxon>
        <taxon>Rhipicephalus</taxon>
        <taxon>Boophilus</taxon>
    </lineage>
</organism>
<keyword evidence="2" id="KW-1185">Reference proteome</keyword>
<dbReference type="AlphaFoldDB" id="A0A9J6D587"/>
<dbReference type="Proteomes" id="UP000821866">
    <property type="component" value="Chromosome 9"/>
</dbReference>
<dbReference type="GO" id="GO:0003677">
    <property type="term" value="F:DNA binding"/>
    <property type="evidence" value="ECO:0007669"/>
    <property type="project" value="UniProtKB-KW"/>
</dbReference>
<evidence type="ECO:0008006" key="3">
    <source>
        <dbReference type="Google" id="ProtNLM"/>
    </source>
</evidence>
<name>A0A9J6D587_RHIMP</name>
<dbReference type="EMBL" id="JABSTU010000011">
    <property type="protein sequence ID" value="KAH8009194.1"/>
    <property type="molecule type" value="Genomic_DNA"/>
</dbReference>
<evidence type="ECO:0000313" key="2">
    <source>
        <dbReference type="Proteomes" id="UP000821866"/>
    </source>
</evidence>
<reference evidence="1" key="2">
    <citation type="submission" date="2021-09" db="EMBL/GenBank/DDBJ databases">
        <authorList>
            <person name="Jia N."/>
            <person name="Wang J."/>
            <person name="Shi W."/>
            <person name="Du L."/>
            <person name="Sun Y."/>
            <person name="Zhan W."/>
            <person name="Jiang J."/>
            <person name="Wang Q."/>
            <person name="Zhang B."/>
            <person name="Ji P."/>
            <person name="Sakyi L.B."/>
            <person name="Cui X."/>
            <person name="Yuan T."/>
            <person name="Jiang B."/>
            <person name="Yang W."/>
            <person name="Lam T.T.-Y."/>
            <person name="Chang Q."/>
            <person name="Ding S."/>
            <person name="Wang X."/>
            <person name="Zhu J."/>
            <person name="Ruan X."/>
            <person name="Zhao L."/>
            <person name="Wei J."/>
            <person name="Que T."/>
            <person name="Du C."/>
            <person name="Cheng J."/>
            <person name="Dai P."/>
            <person name="Han X."/>
            <person name="Huang E."/>
            <person name="Gao Y."/>
            <person name="Liu J."/>
            <person name="Shao H."/>
            <person name="Ye R."/>
            <person name="Li L."/>
            <person name="Wei W."/>
            <person name="Wang X."/>
            <person name="Wang C."/>
            <person name="Huo Q."/>
            <person name="Li W."/>
            <person name="Guo W."/>
            <person name="Chen H."/>
            <person name="Chen S."/>
            <person name="Zhou L."/>
            <person name="Zhou L."/>
            <person name="Ni X."/>
            <person name="Tian J."/>
            <person name="Zhou Y."/>
            <person name="Sheng Y."/>
            <person name="Liu T."/>
            <person name="Pan Y."/>
            <person name="Xia L."/>
            <person name="Li J."/>
            <person name="Zhao F."/>
            <person name="Cao W."/>
        </authorList>
    </citation>
    <scope>NUCLEOTIDE SEQUENCE</scope>
    <source>
        <strain evidence="1">Rmic-2018</strain>
        <tissue evidence="1">Larvae</tissue>
    </source>
</reference>
<evidence type="ECO:0000313" key="1">
    <source>
        <dbReference type="EMBL" id="KAH8009194.1"/>
    </source>
</evidence>
<protein>
    <recommendedName>
        <fullName evidence="3">HTH CENPB-type domain-containing protein</fullName>
    </recommendedName>
</protein>